<evidence type="ECO:0000313" key="4">
    <source>
        <dbReference type="EMBL" id="OWP00321.1"/>
    </source>
</evidence>
<keyword evidence="4" id="KW-0378">Hydrolase</keyword>
<feature type="domain" description="Fumarylacetoacetase-like C-terminal" evidence="3">
    <location>
        <begin position="70"/>
        <end position="271"/>
    </location>
</feature>
<proteinExistence type="inferred from homology"/>
<organism evidence="4 5">
    <name type="scientific">Diplocarpon coronariae</name>
    <dbReference type="NCBI Taxonomy" id="2795749"/>
    <lineage>
        <taxon>Eukaryota</taxon>
        <taxon>Fungi</taxon>
        <taxon>Dikarya</taxon>
        <taxon>Ascomycota</taxon>
        <taxon>Pezizomycotina</taxon>
        <taxon>Leotiomycetes</taxon>
        <taxon>Helotiales</taxon>
        <taxon>Drepanopezizaceae</taxon>
        <taxon>Diplocarpon</taxon>
    </lineage>
</organism>
<dbReference type="PANTHER" id="PTHR11820">
    <property type="entry name" value="ACYLPYRUVASE"/>
    <property type="match status" value="1"/>
</dbReference>
<dbReference type="AlphaFoldDB" id="A0A218YWZ5"/>
<dbReference type="Proteomes" id="UP000242519">
    <property type="component" value="Unassembled WGS sequence"/>
</dbReference>
<evidence type="ECO:0000313" key="5">
    <source>
        <dbReference type="Proteomes" id="UP000242519"/>
    </source>
</evidence>
<dbReference type="GO" id="GO:0046872">
    <property type="term" value="F:metal ion binding"/>
    <property type="evidence" value="ECO:0007669"/>
    <property type="project" value="UniProtKB-KW"/>
</dbReference>
<dbReference type="OrthoDB" id="411064at2759"/>
<reference evidence="4 5" key="1">
    <citation type="submission" date="2017-04" db="EMBL/GenBank/DDBJ databases">
        <title>Draft genome sequence of Marssonina coronaria NL1: causal agent of apple blotch.</title>
        <authorList>
            <person name="Cheng Q."/>
        </authorList>
    </citation>
    <scope>NUCLEOTIDE SEQUENCE [LARGE SCALE GENOMIC DNA]</scope>
    <source>
        <strain evidence="4 5">NL1</strain>
    </source>
</reference>
<dbReference type="GO" id="GO:0018773">
    <property type="term" value="F:acetylpyruvate hydrolase activity"/>
    <property type="evidence" value="ECO:0007669"/>
    <property type="project" value="TreeGrafter"/>
</dbReference>
<dbReference type="GO" id="GO:0006107">
    <property type="term" value="P:oxaloacetate metabolic process"/>
    <property type="evidence" value="ECO:0007669"/>
    <property type="project" value="UniProtKB-ARBA"/>
</dbReference>
<dbReference type="FunFam" id="3.90.850.10:FF:000002">
    <property type="entry name" value="2-hydroxyhepta-2,4-diene-1,7-dioate isomerase"/>
    <property type="match status" value="1"/>
</dbReference>
<dbReference type="InterPro" id="IPR036663">
    <property type="entry name" value="Fumarylacetoacetase_C_sf"/>
</dbReference>
<comment type="similarity">
    <text evidence="1">Belongs to the FAH family.</text>
</comment>
<sequence length="274" mass="29292">MVPWTHLVRFTAEEDGKPYYTSTTSTPPGVGEKVKSFEEISALDGDLSFDDLESLTIKELLPSVIPGLPIICIGLNYANHAKEGGLEIPKNPLMWYKPPTSLAGPGPVPIPPAAQTNFLDYEGELTIITSRPAKDVSVADAASYIRGYAIGNDLTARLFQVGQFSYAKGFDAFAPVGSVLANPAALGSLKEKQLTTRVNGQVVQDSPVDLIWGPEELVSFLSQGRTLPAGTAIMTGTPEGVGWFQKPQAPLKDGDVVEVSIDGLGTLRNTMVFE</sequence>
<dbReference type="PANTHER" id="PTHR11820:SF86">
    <property type="entry name" value="FUMARYLACETOACETATE HYDROLASE FAMILY PROTEIN (AFU_ORTHOLOGUE AFUA_7G07000)"/>
    <property type="match status" value="1"/>
</dbReference>
<keyword evidence="5" id="KW-1185">Reference proteome</keyword>
<dbReference type="Pfam" id="PF01557">
    <property type="entry name" value="FAA_hydrolase"/>
    <property type="match status" value="1"/>
</dbReference>
<name>A0A218YWZ5_9HELO</name>
<dbReference type="InParanoid" id="A0A218YWZ5"/>
<dbReference type="Gene3D" id="3.90.850.10">
    <property type="entry name" value="Fumarylacetoacetase-like, C-terminal domain"/>
    <property type="match status" value="1"/>
</dbReference>
<dbReference type="EMBL" id="MZNU01000330">
    <property type="protein sequence ID" value="OWP00321.1"/>
    <property type="molecule type" value="Genomic_DNA"/>
</dbReference>
<dbReference type="GO" id="GO:0050163">
    <property type="term" value="F:oxaloacetate tautomerase activity"/>
    <property type="evidence" value="ECO:0007669"/>
    <property type="project" value="UniProtKB-ARBA"/>
</dbReference>
<protein>
    <submittedName>
        <fullName evidence="4">Fumarylacetoacetate hydrolase family protein</fullName>
    </submittedName>
</protein>
<evidence type="ECO:0000256" key="1">
    <source>
        <dbReference type="ARBA" id="ARBA00010211"/>
    </source>
</evidence>
<dbReference type="STRING" id="503106.A0A218YWZ5"/>
<dbReference type="SUPFAM" id="SSF56529">
    <property type="entry name" value="FAH"/>
    <property type="match status" value="1"/>
</dbReference>
<gene>
    <name evidence="4" type="ORF">B2J93_3732</name>
</gene>
<keyword evidence="2" id="KW-0479">Metal-binding</keyword>
<comment type="caution">
    <text evidence="4">The sequence shown here is derived from an EMBL/GenBank/DDBJ whole genome shotgun (WGS) entry which is preliminary data.</text>
</comment>
<evidence type="ECO:0000259" key="3">
    <source>
        <dbReference type="Pfam" id="PF01557"/>
    </source>
</evidence>
<accession>A0A218YWZ5</accession>
<evidence type="ECO:0000256" key="2">
    <source>
        <dbReference type="ARBA" id="ARBA00022723"/>
    </source>
</evidence>
<dbReference type="InterPro" id="IPR011234">
    <property type="entry name" value="Fumarylacetoacetase-like_C"/>
</dbReference>